<dbReference type="Pfam" id="PF13561">
    <property type="entry name" value="adh_short_C2"/>
    <property type="match status" value="1"/>
</dbReference>
<comment type="similarity">
    <text evidence="1">Belongs to the short-chain dehydrogenases/reductases (SDR) family.</text>
</comment>
<name>A7HTY8_PARL1</name>
<dbReference type="AlphaFoldDB" id="A7HTY8"/>
<gene>
    <name evidence="3" type="ordered locus">Plav_1752</name>
</gene>
<dbReference type="HOGENOM" id="CLU_010194_1_0_5"/>
<dbReference type="CDD" id="cd05233">
    <property type="entry name" value="SDR_c"/>
    <property type="match status" value="1"/>
</dbReference>
<dbReference type="InterPro" id="IPR036291">
    <property type="entry name" value="NAD(P)-bd_dom_sf"/>
</dbReference>
<dbReference type="PANTHER" id="PTHR24321:SF8">
    <property type="entry name" value="ESTRADIOL 17-BETA-DEHYDROGENASE 8-RELATED"/>
    <property type="match status" value="1"/>
</dbReference>
<evidence type="ECO:0000256" key="2">
    <source>
        <dbReference type="ARBA" id="ARBA00023002"/>
    </source>
</evidence>
<dbReference type="PRINTS" id="PR00081">
    <property type="entry name" value="GDHRDH"/>
</dbReference>
<protein>
    <submittedName>
        <fullName evidence="3">Short-chain dehydrogenase/reductase SDR</fullName>
    </submittedName>
</protein>
<dbReference type="OrthoDB" id="9812986at2"/>
<keyword evidence="2" id="KW-0560">Oxidoreductase</keyword>
<sequence>MGLLDGKIAIVTGASSGIGRAAALLFAQEGASLVVTARRKAELDALVAEITAQGGEAVALAGDICDETLAVRLVALATDRFGGLDIAFNNAATTGSLLSTVEIPLADWRLTLDTNLTAAFMGAQAQLPAMLARGGGSLIFTSTIVGHELGLPGMAAYASSKAGLVGLARVIAAEYGAKGIRANALLPGGTDTPMGRDAAPTPEALSFVVGLHALKRIAQPEEIARAALFLASDASSFVTGSALLADGGVSINRA</sequence>
<dbReference type="EMBL" id="CP000774">
    <property type="protein sequence ID" value="ABS63371.1"/>
    <property type="molecule type" value="Genomic_DNA"/>
</dbReference>
<proteinExistence type="inferred from homology"/>
<dbReference type="SUPFAM" id="SSF51735">
    <property type="entry name" value="NAD(P)-binding Rossmann-fold domains"/>
    <property type="match status" value="1"/>
</dbReference>
<dbReference type="eggNOG" id="COG1028">
    <property type="taxonomic scope" value="Bacteria"/>
</dbReference>
<reference evidence="3 4" key="1">
    <citation type="journal article" date="2011" name="Stand. Genomic Sci.">
        <title>Complete genome sequence of Parvibaculum lavamentivorans type strain (DS-1(T)).</title>
        <authorList>
            <person name="Schleheck D."/>
            <person name="Weiss M."/>
            <person name="Pitluck S."/>
            <person name="Bruce D."/>
            <person name="Land M.L."/>
            <person name="Han S."/>
            <person name="Saunders E."/>
            <person name="Tapia R."/>
            <person name="Detter C."/>
            <person name="Brettin T."/>
            <person name="Han J."/>
            <person name="Woyke T."/>
            <person name="Goodwin L."/>
            <person name="Pennacchio L."/>
            <person name="Nolan M."/>
            <person name="Cook A.M."/>
            <person name="Kjelleberg S."/>
            <person name="Thomas T."/>
        </authorList>
    </citation>
    <scope>NUCLEOTIDE SEQUENCE [LARGE SCALE GENOMIC DNA]</scope>
    <source>
        <strain evidence="4">DS-1 / DSM 13023 / NCIMB 13966</strain>
    </source>
</reference>
<evidence type="ECO:0000313" key="3">
    <source>
        <dbReference type="EMBL" id="ABS63371.1"/>
    </source>
</evidence>
<dbReference type="PROSITE" id="PS00061">
    <property type="entry name" value="ADH_SHORT"/>
    <property type="match status" value="1"/>
</dbReference>
<accession>A7HTY8</accession>
<evidence type="ECO:0000256" key="1">
    <source>
        <dbReference type="ARBA" id="ARBA00006484"/>
    </source>
</evidence>
<keyword evidence="4" id="KW-1185">Reference proteome</keyword>
<evidence type="ECO:0000313" key="4">
    <source>
        <dbReference type="Proteomes" id="UP000006377"/>
    </source>
</evidence>
<dbReference type="FunFam" id="3.40.50.720:FF:000084">
    <property type="entry name" value="Short-chain dehydrogenase reductase"/>
    <property type="match status" value="1"/>
</dbReference>
<dbReference type="NCBIfam" id="NF005681">
    <property type="entry name" value="PRK07478.1"/>
    <property type="match status" value="1"/>
</dbReference>
<dbReference type="GO" id="GO:0016491">
    <property type="term" value="F:oxidoreductase activity"/>
    <property type="evidence" value="ECO:0007669"/>
    <property type="project" value="UniProtKB-KW"/>
</dbReference>
<dbReference type="InterPro" id="IPR002347">
    <property type="entry name" value="SDR_fam"/>
</dbReference>
<dbReference type="Gene3D" id="3.40.50.720">
    <property type="entry name" value="NAD(P)-binding Rossmann-like Domain"/>
    <property type="match status" value="1"/>
</dbReference>
<organism evidence="3 4">
    <name type="scientific">Parvibaculum lavamentivorans (strain DS-1 / DSM 13023 / NCIMB 13966)</name>
    <dbReference type="NCBI Taxonomy" id="402881"/>
    <lineage>
        <taxon>Bacteria</taxon>
        <taxon>Pseudomonadati</taxon>
        <taxon>Pseudomonadota</taxon>
        <taxon>Alphaproteobacteria</taxon>
        <taxon>Hyphomicrobiales</taxon>
        <taxon>Parvibaculaceae</taxon>
        <taxon>Parvibaculum</taxon>
    </lineage>
</organism>
<dbReference type="KEGG" id="pla:Plav_1752"/>
<dbReference type="PANTHER" id="PTHR24321">
    <property type="entry name" value="DEHYDROGENASES, SHORT CHAIN"/>
    <property type="match status" value="1"/>
</dbReference>
<dbReference type="RefSeq" id="WP_012110664.1">
    <property type="nucleotide sequence ID" value="NC_009719.1"/>
</dbReference>
<dbReference type="Proteomes" id="UP000006377">
    <property type="component" value="Chromosome"/>
</dbReference>
<dbReference type="InterPro" id="IPR020904">
    <property type="entry name" value="Sc_DH/Rdtase_CS"/>
</dbReference>
<dbReference type="STRING" id="402881.Plav_1752"/>